<name>A0ACC4D339_POPAL</name>
<accession>A0ACC4D339</accession>
<dbReference type="Proteomes" id="UP000309997">
    <property type="component" value="Unassembled WGS sequence"/>
</dbReference>
<dbReference type="EMBL" id="RCHU02000001">
    <property type="protein sequence ID" value="KAL3611562.1"/>
    <property type="molecule type" value="Genomic_DNA"/>
</dbReference>
<comment type="caution">
    <text evidence="1">The sequence shown here is derived from an EMBL/GenBank/DDBJ whole genome shotgun (WGS) entry which is preliminary data.</text>
</comment>
<organism evidence="1 2">
    <name type="scientific">Populus alba</name>
    <name type="common">White poplar</name>
    <dbReference type="NCBI Taxonomy" id="43335"/>
    <lineage>
        <taxon>Eukaryota</taxon>
        <taxon>Viridiplantae</taxon>
        <taxon>Streptophyta</taxon>
        <taxon>Embryophyta</taxon>
        <taxon>Tracheophyta</taxon>
        <taxon>Spermatophyta</taxon>
        <taxon>Magnoliopsida</taxon>
        <taxon>eudicotyledons</taxon>
        <taxon>Gunneridae</taxon>
        <taxon>Pentapetalae</taxon>
        <taxon>rosids</taxon>
        <taxon>fabids</taxon>
        <taxon>Malpighiales</taxon>
        <taxon>Salicaceae</taxon>
        <taxon>Saliceae</taxon>
        <taxon>Populus</taxon>
    </lineage>
</organism>
<evidence type="ECO:0000313" key="2">
    <source>
        <dbReference type="Proteomes" id="UP000309997"/>
    </source>
</evidence>
<reference evidence="1 2" key="1">
    <citation type="journal article" date="2024" name="Plant Biotechnol. J.">
        <title>Genome and CRISPR/Cas9 system of a widespread forest tree (Populus alba) in the world.</title>
        <authorList>
            <person name="Liu Y.J."/>
            <person name="Jiang P.F."/>
            <person name="Han X.M."/>
            <person name="Li X.Y."/>
            <person name="Wang H.M."/>
            <person name="Wang Y.J."/>
            <person name="Wang X.X."/>
            <person name="Zeng Q.Y."/>
        </authorList>
    </citation>
    <scope>NUCLEOTIDE SEQUENCE [LARGE SCALE GENOMIC DNA]</scope>
    <source>
        <strain evidence="2">cv. PAL-ZL1</strain>
    </source>
</reference>
<keyword evidence="2" id="KW-1185">Reference proteome</keyword>
<proteinExistence type="predicted"/>
<protein>
    <submittedName>
        <fullName evidence="1">Uncharacterized protein</fullName>
    </submittedName>
</protein>
<sequence>MRFANVFDGAGHGLSCFTLDRFVCIVVARTEWCMGDELQVLISLSRGLLSGANPSHVLPLELVSLIVAEHVAHSAVSNPIPC</sequence>
<evidence type="ECO:0000313" key="1">
    <source>
        <dbReference type="EMBL" id="KAL3611562.1"/>
    </source>
</evidence>
<gene>
    <name evidence="1" type="ORF">D5086_002582</name>
</gene>